<dbReference type="EMBL" id="MK473660">
    <property type="protein sequence ID" value="QEQ70901.1"/>
    <property type="molecule type" value="Genomic_DNA"/>
</dbReference>
<gene>
    <name evidence="3" type="primary">pgsC</name>
</gene>
<dbReference type="PANTHER" id="PTHR33393">
    <property type="entry name" value="POLYGLUTAMINE SYNTHESIS ACCESSORY PROTEIN RV0574C-RELATED"/>
    <property type="match status" value="1"/>
</dbReference>
<feature type="domain" description="Capsule synthesis protein CapA" evidence="2">
    <location>
        <begin position="2"/>
        <end position="230"/>
    </location>
</feature>
<dbReference type="Gene3D" id="3.60.21.10">
    <property type="match status" value="1"/>
</dbReference>
<accession>A0A5P1PNW2</accession>
<evidence type="ECO:0000256" key="1">
    <source>
        <dbReference type="ARBA" id="ARBA00005662"/>
    </source>
</evidence>
<dbReference type="InterPro" id="IPR052169">
    <property type="entry name" value="CW_Biosynth-Accessory"/>
</dbReference>
<dbReference type="AlphaFoldDB" id="A0A5P1PNW2"/>
<evidence type="ECO:0000313" key="3">
    <source>
        <dbReference type="EMBL" id="QEQ70901.1"/>
    </source>
</evidence>
<dbReference type="Pfam" id="PF09587">
    <property type="entry name" value="PGA_cap"/>
    <property type="match status" value="1"/>
</dbReference>
<dbReference type="CDD" id="cd07381">
    <property type="entry name" value="MPP_CapA"/>
    <property type="match status" value="1"/>
</dbReference>
<protein>
    <submittedName>
        <fullName evidence="3">Poly-gamma-glutamate biosynthesis protein</fullName>
    </submittedName>
</protein>
<organism evidence="3">
    <name type="scientific">Vibrio parahaemolyticus</name>
    <dbReference type="NCBI Taxonomy" id="670"/>
    <lineage>
        <taxon>Bacteria</taxon>
        <taxon>Pseudomonadati</taxon>
        <taxon>Pseudomonadota</taxon>
        <taxon>Gammaproteobacteria</taxon>
        <taxon>Vibrionales</taxon>
        <taxon>Vibrionaceae</taxon>
        <taxon>Vibrio</taxon>
    </lineage>
</organism>
<dbReference type="InterPro" id="IPR029052">
    <property type="entry name" value="Metallo-depent_PP-like"/>
</dbReference>
<reference evidence="3" key="1">
    <citation type="journal article" date="2019" name="Int. J. Food Microbiol.">
        <title>Developing a novel molecular serotyping system based on capsular polysaccharide synthesis gene clusters of Vibrio parahaemolyticus.</title>
        <authorList>
            <person name="Pang Y."/>
            <person name="Guo X."/>
            <person name="Tian X."/>
            <person name="Liu F."/>
            <person name="Wang L."/>
            <person name="Wu J."/>
            <person name="Zhang S."/>
            <person name="Li S."/>
            <person name="Liu B."/>
        </authorList>
    </citation>
    <scope>NUCLEOTIDE SEQUENCE</scope>
    <source>
        <strain evidence="3">G3562</strain>
    </source>
</reference>
<name>A0A5P1PNW2_VIBPH</name>
<dbReference type="InterPro" id="IPR019079">
    <property type="entry name" value="Capsule_synth_CapA"/>
</dbReference>
<dbReference type="SMART" id="SM00854">
    <property type="entry name" value="PGA_cap"/>
    <property type="match status" value="1"/>
</dbReference>
<proteinExistence type="inferred from homology"/>
<dbReference type="PANTHER" id="PTHR33393:SF11">
    <property type="entry name" value="POLYGLUTAMINE SYNTHESIS ACCESSORY PROTEIN RV0574C-RELATED"/>
    <property type="match status" value="1"/>
</dbReference>
<sequence>MKVFFCGDIVVSKRHNDIISTDLRKRLSSCNYSVCNLEAPIKQEKCLPIEKVGPHLSCAPNSIELLNDAGFNIFSLANNHIFDYSLTALNYTKLCINNNGCDFVGVSGNGRATYEPKVIRGEKKVAIFSAADCEFGCEKFNENGYAYINSPKLDKEILKIQCEVDYIILIAHAGVEKIDVPLPEWQKRYRELIDLGVNVIVGHHPHVPQGYENYNGGLIFYSLGNFFFDTAGYSENVSYSIILDISNDISFELIPHKVINGKVHVIDKINISELNSKIFDDTYIDKVCNDIFNERYLPYIKHSMLGLPETFGFYGFTKSIVKWLLKRNINRKHRELLFYHLFRVDSHRYLIERYYRGNYDV</sequence>
<dbReference type="SUPFAM" id="SSF56300">
    <property type="entry name" value="Metallo-dependent phosphatases"/>
    <property type="match status" value="1"/>
</dbReference>
<comment type="similarity">
    <text evidence="1">Belongs to the CapA family.</text>
</comment>
<evidence type="ECO:0000259" key="2">
    <source>
        <dbReference type="SMART" id="SM00854"/>
    </source>
</evidence>